<keyword evidence="9" id="KW-1185">Reference proteome</keyword>
<dbReference type="PRINTS" id="PR00364">
    <property type="entry name" value="DISEASERSIST"/>
</dbReference>
<dbReference type="InterPro" id="IPR036388">
    <property type="entry name" value="WH-like_DNA-bd_sf"/>
</dbReference>
<dbReference type="GO" id="GO:0003677">
    <property type="term" value="F:DNA binding"/>
    <property type="evidence" value="ECO:0007669"/>
    <property type="project" value="UniProtKB-UniRule"/>
</dbReference>
<evidence type="ECO:0000256" key="2">
    <source>
        <dbReference type="ARBA" id="ARBA00023015"/>
    </source>
</evidence>
<dbReference type="SMART" id="SM00862">
    <property type="entry name" value="Trans_reg_C"/>
    <property type="match status" value="1"/>
</dbReference>
<dbReference type="Gene3D" id="3.40.50.300">
    <property type="entry name" value="P-loop containing nucleotide triphosphate hydrolases"/>
    <property type="match status" value="1"/>
</dbReference>
<dbReference type="OrthoDB" id="3587032at2"/>
<keyword evidence="4" id="KW-0804">Transcription</keyword>
<reference evidence="9" key="1">
    <citation type="submission" date="2016-10" db="EMBL/GenBank/DDBJ databases">
        <authorList>
            <person name="Varghese N."/>
            <person name="Submissions S."/>
        </authorList>
    </citation>
    <scope>NUCLEOTIDE SEQUENCE [LARGE SCALE GENOMIC DNA]</scope>
    <source>
        <strain evidence="9">DSM 44544</strain>
    </source>
</reference>
<dbReference type="InterPro" id="IPR005158">
    <property type="entry name" value="BTAD"/>
</dbReference>
<dbReference type="Pfam" id="PF03704">
    <property type="entry name" value="BTAD"/>
    <property type="match status" value="1"/>
</dbReference>
<feature type="DNA-binding region" description="OmpR/PhoB-type" evidence="5">
    <location>
        <begin position="1"/>
        <end position="88"/>
    </location>
</feature>
<name>A0A1H5A2C6_9PSEU</name>
<dbReference type="EMBL" id="FNSO01000004">
    <property type="protein sequence ID" value="SED36499.1"/>
    <property type="molecule type" value="Genomic_DNA"/>
</dbReference>
<dbReference type="InterPro" id="IPR016032">
    <property type="entry name" value="Sig_transdc_resp-reg_C-effctor"/>
</dbReference>
<feature type="domain" description="OmpR/PhoB-type" evidence="7">
    <location>
        <begin position="1"/>
        <end position="88"/>
    </location>
</feature>
<comment type="similarity">
    <text evidence="1">Belongs to the AfsR/DnrI/RedD regulatory family.</text>
</comment>
<dbReference type="SUPFAM" id="SSF52540">
    <property type="entry name" value="P-loop containing nucleoside triphosphate hydrolases"/>
    <property type="match status" value="1"/>
</dbReference>
<dbReference type="CDD" id="cd00383">
    <property type="entry name" value="trans_reg_C"/>
    <property type="match status" value="1"/>
</dbReference>
<evidence type="ECO:0000256" key="1">
    <source>
        <dbReference type="ARBA" id="ARBA00005820"/>
    </source>
</evidence>
<dbReference type="PROSITE" id="PS51755">
    <property type="entry name" value="OMPR_PHOB"/>
    <property type="match status" value="1"/>
</dbReference>
<dbReference type="GO" id="GO:0006355">
    <property type="term" value="P:regulation of DNA-templated transcription"/>
    <property type="evidence" value="ECO:0007669"/>
    <property type="project" value="InterPro"/>
</dbReference>
<evidence type="ECO:0000256" key="4">
    <source>
        <dbReference type="ARBA" id="ARBA00023163"/>
    </source>
</evidence>
<evidence type="ECO:0000256" key="5">
    <source>
        <dbReference type="PROSITE-ProRule" id="PRU01091"/>
    </source>
</evidence>
<dbReference type="GO" id="GO:0043531">
    <property type="term" value="F:ADP binding"/>
    <property type="evidence" value="ECO:0007669"/>
    <property type="project" value="InterPro"/>
</dbReference>
<dbReference type="STRING" id="208445.SAMN04489727_7577"/>
<dbReference type="GO" id="GO:0000160">
    <property type="term" value="P:phosphorelay signal transduction system"/>
    <property type="evidence" value="ECO:0007669"/>
    <property type="project" value="InterPro"/>
</dbReference>
<dbReference type="SMART" id="SM01043">
    <property type="entry name" value="BTAD"/>
    <property type="match status" value="1"/>
</dbReference>
<dbReference type="InterPro" id="IPR002182">
    <property type="entry name" value="NB-ARC"/>
</dbReference>
<dbReference type="Proteomes" id="UP000199622">
    <property type="component" value="Unassembled WGS sequence"/>
</dbReference>
<dbReference type="SMART" id="SM00028">
    <property type="entry name" value="TPR"/>
    <property type="match status" value="5"/>
</dbReference>
<gene>
    <name evidence="8" type="ORF">SAMN04489727_7577</name>
</gene>
<dbReference type="InterPro" id="IPR019734">
    <property type="entry name" value="TPR_rpt"/>
</dbReference>
<dbReference type="Gene3D" id="1.25.40.10">
    <property type="entry name" value="Tetratricopeptide repeat domain"/>
    <property type="match status" value="3"/>
</dbReference>
<accession>A0A1H5A2C6</accession>
<evidence type="ECO:0000256" key="6">
    <source>
        <dbReference type="SAM" id="MobiDB-lite"/>
    </source>
</evidence>
<protein>
    <submittedName>
        <fullName evidence="8">DNA-binding transcriptional activator of the SARP family</fullName>
    </submittedName>
</protein>
<dbReference type="PANTHER" id="PTHR35807">
    <property type="entry name" value="TRANSCRIPTIONAL REGULATOR REDD-RELATED"/>
    <property type="match status" value="1"/>
</dbReference>
<dbReference type="InterPro" id="IPR001867">
    <property type="entry name" value="OmpR/PhoB-type_DNA-bd"/>
</dbReference>
<dbReference type="InterPro" id="IPR011990">
    <property type="entry name" value="TPR-like_helical_dom_sf"/>
</dbReference>
<dbReference type="InterPro" id="IPR027417">
    <property type="entry name" value="P-loop_NTPase"/>
</dbReference>
<sequence>MRVLLLGTVQVESGGRQLSLGGPKPRGLLAVLAANAGQVVSLDQLVDALWDDVAAVDIRGAVYTYVSTLRRELGDVLVRSAGGYVLDLPPEDVDVLLFDRHLTEGRRAGDPATAAERLRAGLELWRGTPLTGVQGRWAEGERARLGEQRLAALEDRLAAELALGWGNRLVGEITALTAEHPLRERLHAHRVTALTQAGRRAEALAHFRAVRRELADELGVDPGPELTAAHERALRADAGPGEPAPVPAQLPTDVADFTGRAEDVRVLTAVLTARPGAAVPVCAVSGQPGAGKSTLARHVAHLVRDGYPDGQLYAALSGTRPVVAEPAEVLGGFLRALGVPETSIPPGLDDRVTRFRSELAGRRVLLVLDDAADERQVRPLLPGAPGCAVLVTSRNRLSALEGAHQRDLRVLPDAEALQLLDVVVGDRRVAREPAAAAEITRLCGRLPLAVRIAGARLAARPHWPLAKLANRLRAERSVLAELSIGDLEVRGSLALSYHSLAERERTALRRLGFLEVPSFAPWLLVPLLDCPADVAEEVLERLVDCRLVDVGAGERYVLHDLTRAFGRERAVADEPVEDLKEAVARVAEDYLTLVQRASTLIPSTVGPAAAPVSRTSRLDEALVDELLGEPGLWFDREQSGLVAVVELTSELDLSGHAARLAAALSSSTFALTNQFSLWWRTHQAALASAQRTGDRGAEGRLLCGLGWLRYEQDRLDEAADYYRRALDAWTTAGDLPSQIGTRLELGRVYREQGDLRAAAALLAEAIPVLELMDEPGTLARAYHAAALTHTELGELEAALDACGKAMDGYTGAADEHGVAHVLRSIGLVHRAAGRLDEAAANCDRALQIFRSVGDRLMSAYATQSLAKIRLRQGLGAAVRRELAESLETCNDMQDSFGQALILRTLGELELSEGDPGAAKQLLNRALAWWEALNLPLWRGRTLRDLSVVLAAEGDGAGADRAWAEARELFERHGSREAGEARPVPRPSQKPSEGFSDIGSRRSFP</sequence>
<dbReference type="PANTHER" id="PTHR35807:SF1">
    <property type="entry name" value="TRANSCRIPTIONAL REGULATOR REDD"/>
    <property type="match status" value="1"/>
</dbReference>
<dbReference type="Pfam" id="PF00931">
    <property type="entry name" value="NB-ARC"/>
    <property type="match status" value="1"/>
</dbReference>
<evidence type="ECO:0000259" key="7">
    <source>
        <dbReference type="PROSITE" id="PS51755"/>
    </source>
</evidence>
<dbReference type="InterPro" id="IPR051677">
    <property type="entry name" value="AfsR-DnrI-RedD_regulator"/>
</dbReference>
<keyword evidence="3 5" id="KW-0238">DNA-binding</keyword>
<dbReference type="SUPFAM" id="SSF48452">
    <property type="entry name" value="TPR-like"/>
    <property type="match status" value="4"/>
</dbReference>
<proteinExistence type="inferred from homology"/>
<dbReference type="RefSeq" id="WP_091316522.1">
    <property type="nucleotide sequence ID" value="NZ_FNSO01000004.1"/>
</dbReference>
<evidence type="ECO:0000313" key="8">
    <source>
        <dbReference type="EMBL" id="SED36499.1"/>
    </source>
</evidence>
<keyword evidence="2" id="KW-0805">Transcription regulation</keyword>
<dbReference type="Pfam" id="PF00486">
    <property type="entry name" value="Trans_reg_C"/>
    <property type="match status" value="1"/>
</dbReference>
<dbReference type="AlphaFoldDB" id="A0A1H5A2C6"/>
<evidence type="ECO:0000256" key="3">
    <source>
        <dbReference type="ARBA" id="ARBA00023125"/>
    </source>
</evidence>
<evidence type="ECO:0000313" key="9">
    <source>
        <dbReference type="Proteomes" id="UP000199622"/>
    </source>
</evidence>
<organism evidence="8 9">
    <name type="scientific">Amycolatopsis tolypomycina</name>
    <dbReference type="NCBI Taxonomy" id="208445"/>
    <lineage>
        <taxon>Bacteria</taxon>
        <taxon>Bacillati</taxon>
        <taxon>Actinomycetota</taxon>
        <taxon>Actinomycetes</taxon>
        <taxon>Pseudonocardiales</taxon>
        <taxon>Pseudonocardiaceae</taxon>
        <taxon>Amycolatopsis</taxon>
    </lineage>
</organism>
<dbReference type="CDD" id="cd15831">
    <property type="entry name" value="BTAD"/>
    <property type="match status" value="1"/>
</dbReference>
<feature type="region of interest" description="Disordered" evidence="6">
    <location>
        <begin position="973"/>
        <end position="1004"/>
    </location>
</feature>
<dbReference type="SUPFAM" id="SSF46894">
    <property type="entry name" value="C-terminal effector domain of the bipartite response regulators"/>
    <property type="match status" value="1"/>
</dbReference>
<dbReference type="Gene3D" id="1.10.10.10">
    <property type="entry name" value="Winged helix-like DNA-binding domain superfamily/Winged helix DNA-binding domain"/>
    <property type="match status" value="1"/>
</dbReference>